<protein>
    <submittedName>
        <fullName evidence="2">Putative secreted protein</fullName>
    </submittedName>
</protein>
<evidence type="ECO:0000256" key="1">
    <source>
        <dbReference type="SAM" id="SignalP"/>
    </source>
</evidence>
<evidence type="ECO:0000313" key="2">
    <source>
        <dbReference type="EMBL" id="MBW72191.1"/>
    </source>
</evidence>
<keyword evidence="1" id="KW-0732">Signal</keyword>
<dbReference type="EMBL" id="GGFL01008013">
    <property type="protein sequence ID" value="MBW72191.1"/>
    <property type="molecule type" value="Transcribed_RNA"/>
</dbReference>
<accession>A0A2M4D3W3</accession>
<name>A0A2M4D3W3_ANODA</name>
<proteinExistence type="predicted"/>
<feature type="chain" id="PRO_5014979870" evidence="1">
    <location>
        <begin position="26"/>
        <end position="100"/>
    </location>
</feature>
<organism evidence="2">
    <name type="scientific">Anopheles darlingi</name>
    <name type="common">Mosquito</name>
    <dbReference type="NCBI Taxonomy" id="43151"/>
    <lineage>
        <taxon>Eukaryota</taxon>
        <taxon>Metazoa</taxon>
        <taxon>Ecdysozoa</taxon>
        <taxon>Arthropoda</taxon>
        <taxon>Hexapoda</taxon>
        <taxon>Insecta</taxon>
        <taxon>Pterygota</taxon>
        <taxon>Neoptera</taxon>
        <taxon>Endopterygota</taxon>
        <taxon>Diptera</taxon>
        <taxon>Nematocera</taxon>
        <taxon>Culicoidea</taxon>
        <taxon>Culicidae</taxon>
        <taxon>Anophelinae</taxon>
        <taxon>Anopheles</taxon>
    </lineage>
</organism>
<feature type="signal peptide" evidence="1">
    <location>
        <begin position="1"/>
        <end position="25"/>
    </location>
</feature>
<sequence>MGQMLKGKSFSFFLPSFFFAPLASGKPLVVWGSKGGGGEWEAVSTSISRMTHVCAVARFPFRSAFPLISNSNCGSIRLKTLLSGSNGTTRGSFPCVKVPC</sequence>
<dbReference type="AlphaFoldDB" id="A0A2M4D3W3"/>
<reference evidence="2" key="1">
    <citation type="submission" date="2018-01" db="EMBL/GenBank/DDBJ databases">
        <title>An insight into the sialome of Amazonian anophelines.</title>
        <authorList>
            <person name="Ribeiro J.M."/>
            <person name="Scarpassa V."/>
            <person name="Calvo E."/>
        </authorList>
    </citation>
    <scope>NUCLEOTIDE SEQUENCE</scope>
</reference>